<evidence type="ECO:0000313" key="9">
    <source>
        <dbReference type="EMBL" id="KAG6524893.1"/>
    </source>
</evidence>
<name>A0A8J5LEM9_ZINOF</name>
<feature type="active site" evidence="4">
    <location>
        <position position="298"/>
    </location>
</feature>
<dbReference type="GO" id="GO:0006282">
    <property type="term" value="P:regulation of DNA repair"/>
    <property type="evidence" value="ECO:0007669"/>
    <property type="project" value="InterPro"/>
</dbReference>
<dbReference type="EMBL" id="JACMSC010000004">
    <property type="protein sequence ID" value="KAG6524893.1"/>
    <property type="molecule type" value="Genomic_DNA"/>
</dbReference>
<dbReference type="GO" id="GO:0005737">
    <property type="term" value="C:cytoplasm"/>
    <property type="evidence" value="ECO:0007669"/>
    <property type="project" value="TreeGrafter"/>
</dbReference>
<dbReference type="GO" id="GO:0005975">
    <property type="term" value="P:carbohydrate metabolic process"/>
    <property type="evidence" value="ECO:0007669"/>
    <property type="project" value="InterPro"/>
</dbReference>
<dbReference type="InterPro" id="IPR048362">
    <property type="entry name" value="PARG_helical"/>
</dbReference>
<comment type="similarity">
    <text evidence="1">Belongs to the poly(ADP-ribose) glycohydrolase family.</text>
</comment>
<dbReference type="Proteomes" id="UP000734854">
    <property type="component" value="Unassembled WGS sequence"/>
</dbReference>
<keyword evidence="10" id="KW-1185">Reference proteome</keyword>
<dbReference type="AlphaFoldDB" id="A0A8J5LEM9"/>
<accession>A0A8J5LEM9</accession>
<evidence type="ECO:0000259" key="8">
    <source>
        <dbReference type="Pfam" id="PF20811"/>
    </source>
</evidence>
<evidence type="ECO:0000256" key="5">
    <source>
        <dbReference type="PIRSR" id="PIRSR607724-2"/>
    </source>
</evidence>
<evidence type="ECO:0000313" key="10">
    <source>
        <dbReference type="Proteomes" id="UP000734854"/>
    </source>
</evidence>
<dbReference type="InterPro" id="IPR046372">
    <property type="entry name" value="PARG_cat_C"/>
</dbReference>
<dbReference type="GO" id="GO:0004649">
    <property type="term" value="F:poly(ADP-ribose) glycohydrolase activity"/>
    <property type="evidence" value="ECO:0007669"/>
    <property type="project" value="UniProtKB-EC"/>
</dbReference>
<dbReference type="EC" id="3.2.1.143" evidence="2"/>
<evidence type="ECO:0000256" key="2">
    <source>
        <dbReference type="ARBA" id="ARBA00012255"/>
    </source>
</evidence>
<evidence type="ECO:0000256" key="6">
    <source>
        <dbReference type="SAM" id="MobiDB-lite"/>
    </source>
</evidence>
<feature type="compositionally biased region" description="Polar residues" evidence="6">
    <location>
        <begin position="405"/>
        <end position="423"/>
    </location>
</feature>
<dbReference type="GO" id="GO:1990966">
    <property type="term" value="P:ATP generation from poly-ADP-D-ribose"/>
    <property type="evidence" value="ECO:0007669"/>
    <property type="project" value="TreeGrafter"/>
</dbReference>
<feature type="binding site" evidence="5">
    <location>
        <position position="338"/>
    </location>
    <ligand>
        <name>substrate</name>
    </ligand>
</feature>
<feature type="binding site" evidence="5">
    <location>
        <position position="283"/>
    </location>
    <ligand>
        <name>substrate</name>
    </ligand>
</feature>
<organism evidence="9 10">
    <name type="scientific">Zingiber officinale</name>
    <name type="common">Ginger</name>
    <name type="synonym">Amomum zingiber</name>
    <dbReference type="NCBI Taxonomy" id="94328"/>
    <lineage>
        <taxon>Eukaryota</taxon>
        <taxon>Viridiplantae</taxon>
        <taxon>Streptophyta</taxon>
        <taxon>Embryophyta</taxon>
        <taxon>Tracheophyta</taxon>
        <taxon>Spermatophyta</taxon>
        <taxon>Magnoliopsida</taxon>
        <taxon>Liliopsida</taxon>
        <taxon>Zingiberales</taxon>
        <taxon>Zingiberaceae</taxon>
        <taxon>Zingiber</taxon>
    </lineage>
</organism>
<feature type="active site" evidence="4">
    <location>
        <position position="266"/>
    </location>
</feature>
<reference evidence="9 10" key="1">
    <citation type="submission" date="2020-08" db="EMBL/GenBank/DDBJ databases">
        <title>Plant Genome Project.</title>
        <authorList>
            <person name="Zhang R.-G."/>
        </authorList>
    </citation>
    <scope>NUCLEOTIDE SEQUENCE [LARGE SCALE GENOMIC DNA]</scope>
    <source>
        <tissue evidence="9">Rhizome</tissue>
    </source>
</reference>
<comment type="caution">
    <text evidence="9">The sequence shown here is derived from an EMBL/GenBank/DDBJ whole genome shotgun (WGS) entry which is preliminary data.</text>
</comment>
<dbReference type="PANTHER" id="PTHR12837:SF0">
    <property type="entry name" value="POLY(ADP-RIBOSE) GLYCOHYDROLASE"/>
    <property type="match status" value="1"/>
</dbReference>
<dbReference type="InterPro" id="IPR007724">
    <property type="entry name" value="Poly_GlycHdrlase"/>
</dbReference>
<dbReference type="Pfam" id="PF20811">
    <property type="entry name" value="PARG_cat_N"/>
    <property type="match status" value="1"/>
</dbReference>
<feature type="domain" description="PARG catalytic Macro" evidence="7">
    <location>
        <begin position="235"/>
        <end position="476"/>
    </location>
</feature>
<keyword evidence="3" id="KW-0378">Hydrolase</keyword>
<evidence type="ECO:0000256" key="4">
    <source>
        <dbReference type="PIRSR" id="PIRSR607724-1"/>
    </source>
</evidence>
<dbReference type="PANTHER" id="PTHR12837">
    <property type="entry name" value="POLY ADP-RIBOSE GLYCOHYDROLASE"/>
    <property type="match status" value="1"/>
</dbReference>
<feature type="active site" evidence="4">
    <location>
        <position position="299"/>
    </location>
</feature>
<sequence length="542" mass="60875">METRGDLASILPFLPLVLRSSSLCWPSGALGSLKALALGSDVSRIRSGEVLFDAILDLRESLGLSSQPLAYGSASGFSSFFDELMSKEDSRIWFDNVVPEMARLLLQLPSLLESHYLKSDELFSEGKSGIRIMGPQEPGRVFLSQELIAALLSCAMFCLFPTSDRGFRGLPIINFDNLFAPLYWNEKQHQVQKVKCIVHYFERITSKMLTGSVSFERKVLHVDNSDHGLAYSSTTYWRSSTTPLCPFEVFSEGLIEDQPYEAIEVDFANEYFGGGALGQGCVQKDKHYQHYLGISKQEEIRFMINPELIVGMLFLPSMNANEAIEIVGVERFSSYSGYGHSFQFMGDYQDNKPYDSMGRRKTWIVAIDALCNPRMRQYGIEYLVRYALCNRLSETFPKHAKDIGNSESKGNPEGTSVSESSQARNFQGSRGIATGNWGCGAFGGDPEIKSMIQWLAASEGLRPFIHYYSFGEAALQKLEEATRWILQHGWTVSDLWSMLAEYCDQRLSSKTFNGFFDWLLPFSANTSSRALLFLVQTNLVAF</sequence>
<feature type="domain" description="PARG helical" evidence="8">
    <location>
        <begin position="85"/>
        <end position="217"/>
    </location>
</feature>
<gene>
    <name evidence="9" type="ORF">ZIOFF_014838</name>
</gene>
<feature type="region of interest" description="Disordered" evidence="6">
    <location>
        <begin position="400"/>
        <end position="423"/>
    </location>
</feature>
<protein>
    <recommendedName>
        <fullName evidence="2">poly(ADP-ribose) glycohydrolase</fullName>
        <ecNumber evidence="2">3.2.1.143</ecNumber>
    </recommendedName>
</protein>
<evidence type="ECO:0000259" key="7">
    <source>
        <dbReference type="Pfam" id="PF05028"/>
    </source>
</evidence>
<dbReference type="Pfam" id="PF05028">
    <property type="entry name" value="PARG_cat_C"/>
    <property type="match status" value="1"/>
</dbReference>
<evidence type="ECO:0000256" key="1">
    <source>
        <dbReference type="ARBA" id="ARBA00009545"/>
    </source>
</evidence>
<evidence type="ECO:0000256" key="3">
    <source>
        <dbReference type="ARBA" id="ARBA00022801"/>
    </source>
</evidence>
<dbReference type="GO" id="GO:0009225">
    <property type="term" value="P:nucleotide-sugar metabolic process"/>
    <property type="evidence" value="ECO:0007669"/>
    <property type="project" value="TreeGrafter"/>
</dbReference>
<feature type="binding site" evidence="5">
    <location>
        <position position="269"/>
    </location>
    <ligand>
        <name>substrate</name>
    </ligand>
</feature>
<dbReference type="GO" id="GO:0005634">
    <property type="term" value="C:nucleus"/>
    <property type="evidence" value="ECO:0007669"/>
    <property type="project" value="TreeGrafter"/>
</dbReference>
<proteinExistence type="inferred from homology"/>